<dbReference type="AlphaFoldDB" id="A0A7R9KKL2"/>
<evidence type="ECO:0000256" key="5">
    <source>
        <dbReference type="ARBA" id="ARBA00022827"/>
    </source>
</evidence>
<dbReference type="PANTHER" id="PTHR22897:SF8">
    <property type="entry name" value="SULFHYDRYL OXIDASE"/>
    <property type="match status" value="1"/>
</dbReference>
<feature type="domain" description="Thioredoxin" evidence="13">
    <location>
        <begin position="32"/>
        <end position="174"/>
    </location>
</feature>
<reference evidence="14" key="1">
    <citation type="submission" date="2020-11" db="EMBL/GenBank/DDBJ databases">
        <authorList>
            <person name="Tran Van P."/>
        </authorList>
    </citation>
    <scope>NUCLEOTIDE SEQUENCE</scope>
</reference>
<keyword evidence="10" id="KW-0472">Membrane</keyword>
<evidence type="ECO:0000313" key="14">
    <source>
        <dbReference type="EMBL" id="CAD7624880.1"/>
    </source>
</evidence>
<proteinExistence type="inferred from homology"/>
<keyword evidence="5 10" id="KW-0274">FAD</keyword>
<comment type="similarity">
    <text evidence="2">Belongs to the quiescin-sulfhydryl oxidase (QSOX) family.</text>
</comment>
<dbReference type="EMBL" id="OC857220">
    <property type="protein sequence ID" value="CAD7624880.1"/>
    <property type="molecule type" value="Genomic_DNA"/>
</dbReference>
<dbReference type="EC" id="1.8.3.2" evidence="10"/>
<dbReference type="Gene3D" id="3.40.30.10">
    <property type="entry name" value="Glutaredoxin"/>
    <property type="match status" value="2"/>
</dbReference>
<evidence type="ECO:0000256" key="3">
    <source>
        <dbReference type="ARBA" id="ARBA00022630"/>
    </source>
</evidence>
<keyword evidence="7" id="KW-1015">Disulfide bond</keyword>
<dbReference type="Pfam" id="PF00085">
    <property type="entry name" value="Thioredoxin"/>
    <property type="match status" value="1"/>
</dbReference>
<dbReference type="PROSITE" id="PS51352">
    <property type="entry name" value="THIOREDOXIN_2"/>
    <property type="match status" value="1"/>
</dbReference>
<dbReference type="PANTHER" id="PTHR22897">
    <property type="entry name" value="QUIESCIN Q6-RELATED SULFHYDRYL OXIDASE"/>
    <property type="match status" value="1"/>
</dbReference>
<comment type="cofactor">
    <cofactor evidence="1 10">
        <name>FAD</name>
        <dbReference type="ChEBI" id="CHEBI:57692"/>
    </cofactor>
</comment>
<dbReference type="Proteomes" id="UP000759131">
    <property type="component" value="Unassembled WGS sequence"/>
</dbReference>
<evidence type="ECO:0000256" key="9">
    <source>
        <dbReference type="ARBA" id="ARBA00048864"/>
    </source>
</evidence>
<accession>A0A7R9KKL2</accession>
<dbReference type="Pfam" id="PF18371">
    <property type="entry name" value="FAD_SOX"/>
    <property type="match status" value="1"/>
</dbReference>
<evidence type="ECO:0000256" key="8">
    <source>
        <dbReference type="ARBA" id="ARBA00023180"/>
    </source>
</evidence>
<evidence type="ECO:0000256" key="4">
    <source>
        <dbReference type="ARBA" id="ARBA00022729"/>
    </source>
</evidence>
<dbReference type="GO" id="GO:0003756">
    <property type="term" value="F:protein disulfide isomerase activity"/>
    <property type="evidence" value="ECO:0007669"/>
    <property type="project" value="TreeGrafter"/>
</dbReference>
<dbReference type="FunFam" id="1.20.120.310:FF:000001">
    <property type="entry name" value="Sulfhydryl oxidase"/>
    <property type="match status" value="1"/>
</dbReference>
<evidence type="ECO:0000256" key="2">
    <source>
        <dbReference type="ARBA" id="ARBA00006041"/>
    </source>
</evidence>
<dbReference type="InterPro" id="IPR042568">
    <property type="entry name" value="QSOX_FAD-bd_sf"/>
</dbReference>
<keyword evidence="3 10" id="KW-0285">Flavoprotein</keyword>
<dbReference type="EMBL" id="CAJPIZ010002645">
    <property type="protein sequence ID" value="CAG2105310.1"/>
    <property type="molecule type" value="Genomic_DNA"/>
</dbReference>
<keyword evidence="15" id="KW-1185">Reference proteome</keyword>
<dbReference type="InterPro" id="IPR013766">
    <property type="entry name" value="Thioredoxin_domain"/>
</dbReference>
<evidence type="ECO:0000259" key="12">
    <source>
        <dbReference type="PROSITE" id="PS51324"/>
    </source>
</evidence>
<evidence type="ECO:0000259" key="13">
    <source>
        <dbReference type="PROSITE" id="PS51352"/>
    </source>
</evidence>
<evidence type="ECO:0000256" key="11">
    <source>
        <dbReference type="SAM" id="MobiDB-lite"/>
    </source>
</evidence>
<evidence type="ECO:0000313" key="15">
    <source>
        <dbReference type="Proteomes" id="UP000759131"/>
    </source>
</evidence>
<dbReference type="Gene3D" id="1.20.120.1960">
    <property type="entry name" value="QSOX sulfhydryl oxidase domain"/>
    <property type="match status" value="1"/>
</dbReference>
<dbReference type="GO" id="GO:0005615">
    <property type="term" value="C:extracellular space"/>
    <property type="evidence" value="ECO:0007669"/>
    <property type="project" value="TreeGrafter"/>
</dbReference>
<feature type="domain" description="ERV/ALR sulfhydryl oxidase" evidence="12">
    <location>
        <begin position="444"/>
        <end position="550"/>
    </location>
</feature>
<keyword evidence="4" id="KW-0732">Signal</keyword>
<sequence length="684" mass="78594">MSGLSGKPVAKAMAQSLVSVVVVFVIIVVAFVTIAASMPSLSLGQPLYDPKSPHMRTLADTNFTDRVYNDESVARRVQVIQFYNSWCGHCISFAPTFKELAKQLHEWRDVLTVGVVDCAQDMNTKLCRNMDINVYPTLKLYWFAPKPEDKGVELIADERSTDGLQKGIIKWIVENWVKGVPREWPDLMPVSALSKDLFVKLLPIEKGVPVVLVVESEKSSIGQQIILDLSAYQSSVTVLRMLDTSDALLNQMLPKNIKSYKLPLLLTIDNTDYVFKIFQTPDIPDNRIRDVYVKRIKSKFMSQSLVIDEQNGHDVQQLSPNKQPEDSSVAKIQNNLESPATGQRVYMSDLNNALRYSLFQEIALKKRLNTTQINALKNYLSALELHFPFQTNKMLTFVKYLNEWLAKKRAGVEVDVEDMITTMKIYEEYYHFPEMKPWKGCAGSDPKYRGYPCSMWTLFHTLTVNEYKNTLRTQKWSTLHSVLYSMRDYIKNFFGCSYCAQHFQEMAKELESTLTYPNSSVLWLWRSHNRVNKRLHGDASEDPQHQKQQYPPRDECPECYDTGGQFVEKNVLEFLLRHYSVDNIIKDESELKEDNEIQNNVINNKAITSGKSVSGITNNDNNNNNRNTSLKAKWNYSLLNNMDYSLILFLYFSSAAIILLICVYLKVIRRKRGQKYSSLKSSFA</sequence>
<dbReference type="InterPro" id="IPR036249">
    <property type="entry name" value="Thioredoxin-like_sf"/>
</dbReference>
<dbReference type="SUPFAM" id="SSF69000">
    <property type="entry name" value="FAD-dependent thiol oxidase"/>
    <property type="match status" value="1"/>
</dbReference>
<dbReference type="GO" id="GO:0006457">
    <property type="term" value="P:protein folding"/>
    <property type="evidence" value="ECO:0007669"/>
    <property type="project" value="TreeGrafter"/>
</dbReference>
<dbReference type="Gene3D" id="1.20.120.310">
    <property type="entry name" value="ERV/ALR sulfhydryl oxidase domain"/>
    <property type="match status" value="1"/>
</dbReference>
<evidence type="ECO:0000256" key="1">
    <source>
        <dbReference type="ARBA" id="ARBA00001974"/>
    </source>
</evidence>
<name>A0A7R9KKL2_9ACAR</name>
<comment type="catalytic activity">
    <reaction evidence="9 10">
        <text>2 R'C(R)SH + O2 = R'C(R)S-S(R)CR' + H2O2</text>
        <dbReference type="Rhea" id="RHEA:17357"/>
        <dbReference type="ChEBI" id="CHEBI:15379"/>
        <dbReference type="ChEBI" id="CHEBI:16240"/>
        <dbReference type="ChEBI" id="CHEBI:16520"/>
        <dbReference type="ChEBI" id="CHEBI:17412"/>
        <dbReference type="EC" id="1.8.3.2"/>
    </reaction>
</comment>
<dbReference type="InterPro" id="IPR039798">
    <property type="entry name" value="Sulfhydryl_oxidase"/>
</dbReference>
<evidence type="ECO:0000256" key="10">
    <source>
        <dbReference type="RuleBase" id="RU371123"/>
    </source>
</evidence>
<feature type="transmembrane region" description="Helical" evidence="10">
    <location>
        <begin position="644"/>
        <end position="665"/>
    </location>
</feature>
<feature type="compositionally biased region" description="Basic and acidic residues" evidence="11">
    <location>
        <begin position="535"/>
        <end position="545"/>
    </location>
</feature>
<gene>
    <name evidence="14" type="ORF">OSB1V03_LOCUS5319</name>
</gene>
<feature type="region of interest" description="Disordered" evidence="11">
    <location>
        <begin position="535"/>
        <end position="554"/>
    </location>
</feature>
<dbReference type="InterPro" id="IPR040986">
    <property type="entry name" value="QSOX_FAD-bd_dom"/>
</dbReference>
<dbReference type="GO" id="GO:0016971">
    <property type="term" value="F:flavin-dependent sulfhydryl oxidase activity"/>
    <property type="evidence" value="ECO:0007669"/>
    <property type="project" value="InterPro"/>
</dbReference>
<evidence type="ECO:0000256" key="6">
    <source>
        <dbReference type="ARBA" id="ARBA00023002"/>
    </source>
</evidence>
<keyword evidence="8" id="KW-0325">Glycoprotein</keyword>
<dbReference type="InterPro" id="IPR036774">
    <property type="entry name" value="ERV/ALR_sulphydryl_oxid_sf"/>
</dbReference>
<dbReference type="OrthoDB" id="59470at2759"/>
<dbReference type="PROSITE" id="PS51324">
    <property type="entry name" value="ERV_ALR"/>
    <property type="match status" value="1"/>
</dbReference>
<dbReference type="Pfam" id="PF04777">
    <property type="entry name" value="Evr1_Alr"/>
    <property type="match status" value="1"/>
</dbReference>
<keyword evidence="10" id="KW-0812">Transmembrane</keyword>
<protein>
    <recommendedName>
        <fullName evidence="10">Sulfhydryl oxidase</fullName>
        <ecNumber evidence="10">1.8.3.2</ecNumber>
    </recommendedName>
</protein>
<keyword evidence="6 10" id="KW-0560">Oxidoreductase</keyword>
<keyword evidence="10" id="KW-1133">Transmembrane helix</keyword>
<evidence type="ECO:0000256" key="7">
    <source>
        <dbReference type="ARBA" id="ARBA00023157"/>
    </source>
</evidence>
<dbReference type="GO" id="GO:0000139">
    <property type="term" value="C:Golgi membrane"/>
    <property type="evidence" value="ECO:0007669"/>
    <property type="project" value="TreeGrafter"/>
</dbReference>
<dbReference type="SUPFAM" id="SSF52833">
    <property type="entry name" value="Thioredoxin-like"/>
    <property type="match status" value="1"/>
</dbReference>
<organism evidence="14">
    <name type="scientific">Medioppia subpectinata</name>
    <dbReference type="NCBI Taxonomy" id="1979941"/>
    <lineage>
        <taxon>Eukaryota</taxon>
        <taxon>Metazoa</taxon>
        <taxon>Ecdysozoa</taxon>
        <taxon>Arthropoda</taxon>
        <taxon>Chelicerata</taxon>
        <taxon>Arachnida</taxon>
        <taxon>Acari</taxon>
        <taxon>Acariformes</taxon>
        <taxon>Sarcoptiformes</taxon>
        <taxon>Oribatida</taxon>
        <taxon>Brachypylina</taxon>
        <taxon>Oppioidea</taxon>
        <taxon>Oppiidae</taxon>
        <taxon>Medioppia</taxon>
    </lineage>
</organism>
<dbReference type="InterPro" id="IPR017905">
    <property type="entry name" value="ERV/ALR_sulphydryl_oxidase"/>
</dbReference>